<evidence type="ECO:0000313" key="3">
    <source>
        <dbReference type="Proteomes" id="UP000317663"/>
    </source>
</evidence>
<keyword evidence="1" id="KW-0732">Signal</keyword>
<accession>A0A502GDR9</accession>
<dbReference type="OrthoDB" id="6505750at2"/>
<feature type="chain" id="PRO_5021393555" evidence="1">
    <location>
        <begin position="18"/>
        <end position="141"/>
    </location>
</feature>
<gene>
    <name evidence="2" type="ORF">EAH77_18260</name>
</gene>
<dbReference type="Proteomes" id="UP000317663">
    <property type="component" value="Unassembled WGS sequence"/>
</dbReference>
<protein>
    <submittedName>
        <fullName evidence="2">Uncharacterized protein</fullName>
    </submittedName>
</protein>
<dbReference type="AlphaFoldDB" id="A0A502GDR9"/>
<dbReference type="RefSeq" id="WP_140474224.1">
    <property type="nucleotide sequence ID" value="NZ_RCZD01000010.1"/>
</dbReference>
<proteinExistence type="predicted"/>
<reference evidence="2 3" key="1">
    <citation type="journal article" date="2019" name="Environ. Microbiol.">
        <title>Species interactions and distinct microbial communities in high Arctic permafrost affected cryosols are associated with the CH4 and CO2 gas fluxes.</title>
        <authorList>
            <person name="Altshuler I."/>
            <person name="Hamel J."/>
            <person name="Turney S."/>
            <person name="Magnuson E."/>
            <person name="Levesque R."/>
            <person name="Greer C."/>
            <person name="Whyte L.G."/>
        </authorList>
    </citation>
    <scope>NUCLEOTIDE SEQUENCE [LARGE SCALE GENOMIC DNA]</scope>
    <source>
        <strain evidence="2 3">E4</strain>
    </source>
</reference>
<name>A0A502GDR9_9GAMM</name>
<organism evidence="2 3">
    <name type="scientific">Ewingella americana</name>
    <dbReference type="NCBI Taxonomy" id="41202"/>
    <lineage>
        <taxon>Bacteria</taxon>
        <taxon>Pseudomonadati</taxon>
        <taxon>Pseudomonadota</taxon>
        <taxon>Gammaproteobacteria</taxon>
        <taxon>Enterobacterales</taxon>
        <taxon>Yersiniaceae</taxon>
        <taxon>Ewingella</taxon>
    </lineage>
</organism>
<dbReference type="EMBL" id="RCZD01000010">
    <property type="protein sequence ID" value="TPG58853.1"/>
    <property type="molecule type" value="Genomic_DNA"/>
</dbReference>
<evidence type="ECO:0000313" key="2">
    <source>
        <dbReference type="EMBL" id="TPG58853.1"/>
    </source>
</evidence>
<feature type="signal peptide" evidence="1">
    <location>
        <begin position="1"/>
        <end position="17"/>
    </location>
</feature>
<comment type="caution">
    <text evidence="2">The sequence shown here is derived from an EMBL/GenBank/DDBJ whole genome shotgun (WGS) entry which is preliminary data.</text>
</comment>
<keyword evidence="3" id="KW-1185">Reference proteome</keyword>
<evidence type="ECO:0000256" key="1">
    <source>
        <dbReference type="SAM" id="SignalP"/>
    </source>
</evidence>
<sequence>MRCFFILLLAISFTSNASDNLGLWATTCNDDGFYFPFEQKTSSLVVNDNQIVISVHSVIKESVVDVYLDGPLDLGRGGMNIKWDDIDKSKKIAELEYKHKSGNLKWFGFFDKKKNNYFWTGDPDFVQSYSHDGIVNMTKCE</sequence>